<evidence type="ECO:0000256" key="2">
    <source>
        <dbReference type="ARBA" id="ARBA00013346"/>
    </source>
</evidence>
<dbReference type="PANTHER" id="PTHR11579:SF18">
    <property type="entry name" value="PROTEIN-L-ISOASPARTATE O-METHYLTRANSFERASE"/>
    <property type="match status" value="1"/>
</dbReference>
<dbReference type="InterPro" id="IPR020598">
    <property type="entry name" value="rRNA_Ade_methylase_Trfase_N"/>
</dbReference>
<reference evidence="8" key="1">
    <citation type="submission" date="2020-01" db="EMBL/GenBank/DDBJ databases">
        <title>Phosphoaccumulans saitamaens gen. nov., sp. nov., a polyphosphate accumulating bacterium isolated from surface river water.</title>
        <authorList>
            <person name="Watanabe K."/>
            <person name="Suda W."/>
        </authorList>
    </citation>
    <scope>NUCLEOTIDE SEQUENCE [LARGE SCALE GENOMIC DNA]</scope>
    <source>
        <strain evidence="8">ICHIAU1</strain>
    </source>
</reference>
<dbReference type="SMART" id="SM00650">
    <property type="entry name" value="rADc"/>
    <property type="match status" value="1"/>
</dbReference>
<dbReference type="AlphaFoldDB" id="A0A679IC68"/>
<dbReference type="CDD" id="cd02440">
    <property type="entry name" value="AdoMet_MTases"/>
    <property type="match status" value="1"/>
</dbReference>
<evidence type="ECO:0000256" key="5">
    <source>
        <dbReference type="ARBA" id="ARBA00022691"/>
    </source>
</evidence>
<dbReference type="GO" id="GO:0000179">
    <property type="term" value="F:rRNA (adenine-N6,N6-)-dimethyltransferase activity"/>
    <property type="evidence" value="ECO:0007669"/>
    <property type="project" value="InterPro"/>
</dbReference>
<dbReference type="EMBL" id="AP022345">
    <property type="protein sequence ID" value="BBU68356.1"/>
    <property type="molecule type" value="Genomic_DNA"/>
</dbReference>
<dbReference type="GO" id="GO:0004719">
    <property type="term" value="F:protein-L-isoaspartate (D-aspartate) O-methyltransferase activity"/>
    <property type="evidence" value="ECO:0007669"/>
    <property type="project" value="InterPro"/>
</dbReference>
<accession>A0A679IC68</accession>
<evidence type="ECO:0000256" key="3">
    <source>
        <dbReference type="ARBA" id="ARBA00022603"/>
    </source>
</evidence>
<comment type="similarity">
    <text evidence="1">Belongs to the methyltransferase superfamily. L-isoaspartyl/D-aspartyl protein methyltransferase family.</text>
</comment>
<sequence>MVVSFNTQAGTPHMNTEKARFNMVEQQIRPWNVLDPNVLDLLFEVRREEFVPESYRSLAFADIEIPLTPHAVMMPPRMEARMLQELELSPDAQILEVGTGSGYMTALLASQGAHVTSLEIDPALMAQAQANLDEAGIENATLLLADGLKGHEAGEPYDAIVLTGSVPAVPDVLLHQLALGGRLMAVVGSGPVMEMVRVHCTGPGSYSRETLFETWLPPLENVPRSSHFEF</sequence>
<dbReference type="Proteomes" id="UP000463961">
    <property type="component" value="Chromosome"/>
</dbReference>
<dbReference type="PANTHER" id="PTHR11579">
    <property type="entry name" value="PROTEIN-L-ISOASPARTATE O-METHYLTRANSFERASE"/>
    <property type="match status" value="1"/>
</dbReference>
<dbReference type="Gene3D" id="3.40.50.150">
    <property type="entry name" value="Vaccinia Virus protein VP39"/>
    <property type="match status" value="1"/>
</dbReference>
<evidence type="ECO:0000256" key="6">
    <source>
        <dbReference type="ARBA" id="ARBA00030757"/>
    </source>
</evidence>
<keyword evidence="3 7" id="KW-0489">Methyltransferase</keyword>
<keyword evidence="4 7" id="KW-0808">Transferase</keyword>
<name>A0A679IC68_9RHOO</name>
<evidence type="ECO:0000256" key="1">
    <source>
        <dbReference type="ARBA" id="ARBA00005369"/>
    </source>
</evidence>
<keyword evidence="5" id="KW-0949">S-adenosyl-L-methionine</keyword>
<keyword evidence="8" id="KW-1185">Reference proteome</keyword>
<organism evidence="7 8">
    <name type="scientific">Fluviibacter phosphoraccumulans</name>
    <dbReference type="NCBI Taxonomy" id="1751046"/>
    <lineage>
        <taxon>Bacteria</taxon>
        <taxon>Pseudomonadati</taxon>
        <taxon>Pseudomonadota</taxon>
        <taxon>Betaproteobacteria</taxon>
        <taxon>Rhodocyclales</taxon>
        <taxon>Fluviibacteraceae</taxon>
        <taxon>Fluviibacter</taxon>
    </lineage>
</organism>
<evidence type="ECO:0000313" key="8">
    <source>
        <dbReference type="Proteomes" id="UP000463961"/>
    </source>
</evidence>
<dbReference type="GO" id="GO:0005737">
    <property type="term" value="C:cytoplasm"/>
    <property type="evidence" value="ECO:0007669"/>
    <property type="project" value="TreeGrafter"/>
</dbReference>
<dbReference type="PROSITE" id="PS01131">
    <property type="entry name" value="RRNA_A_DIMETH"/>
    <property type="match status" value="1"/>
</dbReference>
<dbReference type="SUPFAM" id="SSF53335">
    <property type="entry name" value="S-adenosyl-L-methionine-dependent methyltransferases"/>
    <property type="match status" value="1"/>
</dbReference>
<dbReference type="InterPro" id="IPR000682">
    <property type="entry name" value="PCMT"/>
</dbReference>
<protein>
    <recommendedName>
        <fullName evidence="2">Protein-L-isoaspartate O-methyltransferase</fullName>
    </recommendedName>
    <alternativeName>
        <fullName evidence="6">Protein L-isoaspartyl methyltransferase</fullName>
    </alternativeName>
</protein>
<evidence type="ECO:0000256" key="4">
    <source>
        <dbReference type="ARBA" id="ARBA00022679"/>
    </source>
</evidence>
<dbReference type="Pfam" id="PF01135">
    <property type="entry name" value="PCMT"/>
    <property type="match status" value="1"/>
</dbReference>
<gene>
    <name evidence="7" type="primary">pcm</name>
    <name evidence="7" type="ORF">ICHIAU1_06390</name>
</gene>
<dbReference type="InterPro" id="IPR029063">
    <property type="entry name" value="SAM-dependent_MTases_sf"/>
</dbReference>
<proteinExistence type="inferred from homology"/>
<evidence type="ECO:0000313" key="7">
    <source>
        <dbReference type="EMBL" id="BBU68356.1"/>
    </source>
</evidence>
<dbReference type="InterPro" id="IPR020596">
    <property type="entry name" value="rRNA_Ade_Mease_Trfase_CS"/>
</dbReference>